<feature type="region of interest" description="Disordered" evidence="6">
    <location>
        <begin position="1"/>
        <end position="23"/>
    </location>
</feature>
<evidence type="ECO:0000256" key="2">
    <source>
        <dbReference type="ARBA" id="ARBA00022679"/>
    </source>
</evidence>
<evidence type="ECO:0000256" key="6">
    <source>
        <dbReference type="SAM" id="MobiDB-lite"/>
    </source>
</evidence>
<keyword evidence="4" id="KW-0547">Nucleotide-binding</keyword>
<dbReference type="EMBL" id="CP018477">
    <property type="protein sequence ID" value="ASV75133.1"/>
    <property type="molecule type" value="Genomic_DNA"/>
</dbReference>
<evidence type="ECO:0000313" key="8">
    <source>
        <dbReference type="EMBL" id="ASV75133.1"/>
    </source>
</evidence>
<name>A0A286RGQ4_9BACT</name>
<comment type="catalytic activity">
    <reaction evidence="1">
        <text>2 ATP = 3',3'-c-di-AMP + 2 diphosphate</text>
        <dbReference type="Rhea" id="RHEA:35655"/>
        <dbReference type="ChEBI" id="CHEBI:30616"/>
        <dbReference type="ChEBI" id="CHEBI:33019"/>
        <dbReference type="ChEBI" id="CHEBI:71500"/>
        <dbReference type="EC" id="2.7.7.85"/>
    </reaction>
</comment>
<dbReference type="InterPro" id="IPR048544">
    <property type="entry name" value="DacZ_P"/>
</dbReference>
<dbReference type="AlphaFoldDB" id="A0A286RGQ4"/>
<dbReference type="InterPro" id="IPR050338">
    <property type="entry name" value="DisA"/>
</dbReference>
<dbReference type="GO" id="GO:0004016">
    <property type="term" value="F:adenylate cyclase activity"/>
    <property type="evidence" value="ECO:0007669"/>
    <property type="project" value="TreeGrafter"/>
</dbReference>
<sequence length="331" mass="35987">MNPEARTPAATDSKSPATSPGGETLRLTENVKLLLEHAAAVAKAAEAAAILILWPGKADWSRVTGLLGDQKLIVAVDTPAQAEPLHNSKVHVVITNMPESSPQDRLAEALVECVTEEYVAMGNDLVAVYGAFDATSLDTLSLFHLSDYLGRLTVRELRQLKTDIPVETLKLVINLAIEIGREGREGKPVGTIFVIGDTRRVLAHTRPLGFDPVRGYSKRERNLFDAKVREGIKEIAQLDGAFIISKDGYVVAACRHIDCSADGISLSKGLGSRHWAAAAITRRTKAVAVCVSQSSGTVRVFHDGEVRMRIEPERKRVVVWRDTDGNPETAR</sequence>
<keyword evidence="9" id="KW-1185">Reference proteome</keyword>
<dbReference type="InterPro" id="IPR036888">
    <property type="entry name" value="DNA_integrity_DisA_N_sf"/>
</dbReference>
<evidence type="ECO:0000259" key="7">
    <source>
        <dbReference type="PROSITE" id="PS51794"/>
    </source>
</evidence>
<dbReference type="InterPro" id="IPR014499">
    <property type="entry name" value="DAC_DacZ"/>
</dbReference>
<keyword evidence="5" id="KW-0067">ATP-binding</keyword>
<dbReference type="Proteomes" id="UP000215086">
    <property type="component" value="Chromosome"/>
</dbReference>
<dbReference type="PROSITE" id="PS51794">
    <property type="entry name" value="DAC"/>
    <property type="match status" value="1"/>
</dbReference>
<dbReference type="KEGG" id="ttf:THTE_2531"/>
<accession>A0A286RGQ4</accession>
<dbReference type="PANTHER" id="PTHR34185">
    <property type="entry name" value="DIADENYLATE CYCLASE"/>
    <property type="match status" value="1"/>
</dbReference>
<dbReference type="GO" id="GO:0005524">
    <property type="term" value="F:ATP binding"/>
    <property type="evidence" value="ECO:0007669"/>
    <property type="project" value="UniProtKB-KW"/>
</dbReference>
<dbReference type="Pfam" id="PF21755">
    <property type="entry name" value="DacZ_P"/>
    <property type="match status" value="1"/>
</dbReference>
<dbReference type="Gene3D" id="3.40.1700.10">
    <property type="entry name" value="DNA integrity scanning protein, DisA, N-terminal domain"/>
    <property type="match status" value="1"/>
</dbReference>
<protein>
    <recommendedName>
        <fullName evidence="7">DAC domain-containing protein</fullName>
    </recommendedName>
</protein>
<reference evidence="8 9" key="1">
    <citation type="journal article" name="Front. Microbiol.">
        <title>Sugar Metabolism of the First Thermophilic Planctomycete Thermogutta terrifontis: Comparative Genomic and Transcriptomic Approaches.</title>
        <authorList>
            <person name="Elcheninov A.G."/>
            <person name="Menzel P."/>
            <person name="Gudbergsdottir S.R."/>
            <person name="Slesarev A.I."/>
            <person name="Kadnikov V.V."/>
            <person name="Krogh A."/>
            <person name="Bonch-Osmolovskaya E.A."/>
            <person name="Peng X."/>
            <person name="Kublanov I.V."/>
        </authorList>
    </citation>
    <scope>NUCLEOTIDE SEQUENCE [LARGE SCALE GENOMIC DNA]</scope>
    <source>
        <strain evidence="8 9">R1</strain>
    </source>
</reference>
<dbReference type="SUPFAM" id="SSF143597">
    <property type="entry name" value="YojJ-like"/>
    <property type="match status" value="1"/>
</dbReference>
<dbReference type="HAMAP" id="MF_00840">
    <property type="entry name" value="DacZ"/>
    <property type="match status" value="1"/>
</dbReference>
<evidence type="ECO:0000256" key="3">
    <source>
        <dbReference type="ARBA" id="ARBA00022695"/>
    </source>
</evidence>
<dbReference type="OrthoDB" id="9775217at2"/>
<feature type="domain" description="DAC" evidence="7">
    <location>
        <begin position="154"/>
        <end position="312"/>
    </location>
</feature>
<keyword evidence="3" id="KW-0548">Nucleotidyltransferase</keyword>
<gene>
    <name evidence="8" type="ORF">THTE_2531</name>
</gene>
<evidence type="ECO:0000256" key="5">
    <source>
        <dbReference type="ARBA" id="ARBA00022840"/>
    </source>
</evidence>
<proteinExistence type="inferred from homology"/>
<evidence type="ECO:0000313" key="9">
    <source>
        <dbReference type="Proteomes" id="UP000215086"/>
    </source>
</evidence>
<organism evidence="8 9">
    <name type="scientific">Thermogutta terrifontis</name>
    <dbReference type="NCBI Taxonomy" id="1331910"/>
    <lineage>
        <taxon>Bacteria</taxon>
        <taxon>Pseudomonadati</taxon>
        <taxon>Planctomycetota</taxon>
        <taxon>Planctomycetia</taxon>
        <taxon>Pirellulales</taxon>
        <taxon>Thermoguttaceae</taxon>
        <taxon>Thermogutta</taxon>
    </lineage>
</organism>
<dbReference type="InterPro" id="IPR003390">
    <property type="entry name" value="DNA_integrity_scan_DisA_N"/>
</dbReference>
<dbReference type="PANTHER" id="PTHR34185:SF1">
    <property type="entry name" value="DIADENYLATE CYCLASE"/>
    <property type="match status" value="1"/>
</dbReference>
<evidence type="ECO:0000256" key="1">
    <source>
        <dbReference type="ARBA" id="ARBA00000877"/>
    </source>
</evidence>
<dbReference type="PIRSF" id="PIRSF019073">
    <property type="entry name" value="UCP019073"/>
    <property type="match status" value="1"/>
</dbReference>
<dbReference type="Pfam" id="PF02457">
    <property type="entry name" value="DAC"/>
    <property type="match status" value="1"/>
</dbReference>
<dbReference type="GO" id="GO:0106408">
    <property type="term" value="F:diadenylate cyclase activity"/>
    <property type="evidence" value="ECO:0007669"/>
    <property type="project" value="UniProtKB-EC"/>
</dbReference>
<keyword evidence="2" id="KW-0808">Transferase</keyword>
<evidence type="ECO:0000256" key="4">
    <source>
        <dbReference type="ARBA" id="ARBA00022741"/>
    </source>
</evidence>